<reference evidence="2 3" key="1">
    <citation type="submission" date="2016-11" db="EMBL/GenBank/DDBJ databases">
        <authorList>
            <person name="Jaros S."/>
            <person name="Januszkiewicz K."/>
            <person name="Wedrychowicz H."/>
        </authorList>
    </citation>
    <scope>NUCLEOTIDE SEQUENCE [LARGE SCALE GENOMIC DNA]</scope>
    <source>
        <strain evidence="2 3">DSM 21758</strain>
    </source>
</reference>
<evidence type="ECO:0008006" key="4">
    <source>
        <dbReference type="Google" id="ProtNLM"/>
    </source>
</evidence>
<keyword evidence="3" id="KW-1185">Reference proteome</keyword>
<keyword evidence="1" id="KW-1133">Transmembrane helix</keyword>
<keyword evidence="1" id="KW-0472">Membrane</keyword>
<dbReference type="AlphaFoldDB" id="A0A1M6KM52"/>
<dbReference type="Proteomes" id="UP000184310">
    <property type="component" value="Unassembled WGS sequence"/>
</dbReference>
<dbReference type="RefSeq" id="WP_072987279.1">
    <property type="nucleotide sequence ID" value="NZ_FQZB01000009.1"/>
</dbReference>
<dbReference type="STRING" id="1121302.SAMN02745163_02239"/>
<gene>
    <name evidence="2" type="ORF">SAMN02745163_02239</name>
</gene>
<feature type="transmembrane region" description="Helical" evidence="1">
    <location>
        <begin position="13"/>
        <end position="34"/>
    </location>
</feature>
<protein>
    <recommendedName>
        <fullName evidence="4">Prepilin-type N-terminal cleavage/methylation domain-containing protein</fullName>
    </recommendedName>
</protein>
<name>A0A1M6KM52_9CLOT</name>
<evidence type="ECO:0000256" key="1">
    <source>
        <dbReference type="SAM" id="Phobius"/>
    </source>
</evidence>
<evidence type="ECO:0000313" key="3">
    <source>
        <dbReference type="Proteomes" id="UP000184310"/>
    </source>
</evidence>
<dbReference type="EMBL" id="FQZB01000009">
    <property type="protein sequence ID" value="SHJ60098.1"/>
    <property type="molecule type" value="Genomic_DNA"/>
</dbReference>
<accession>A0A1M6KM52</accession>
<sequence>MYKRIKGITLIELLLYLSLIAIIFASEICLIGFARAQKQKAEESIMISEIESLFMYSKEYSLANNCICQVIVDNPKNSIKVKSSKDMDKIREINLNKMKIYNANRYLYTVGNDGRIGEGGTICISSDESKKKFEFVIGVGTDNIRINEVK</sequence>
<evidence type="ECO:0000313" key="2">
    <source>
        <dbReference type="EMBL" id="SHJ60098.1"/>
    </source>
</evidence>
<proteinExistence type="predicted"/>
<organism evidence="2 3">
    <name type="scientific">Clostridium cavendishii DSM 21758</name>
    <dbReference type="NCBI Taxonomy" id="1121302"/>
    <lineage>
        <taxon>Bacteria</taxon>
        <taxon>Bacillati</taxon>
        <taxon>Bacillota</taxon>
        <taxon>Clostridia</taxon>
        <taxon>Eubacteriales</taxon>
        <taxon>Clostridiaceae</taxon>
        <taxon>Clostridium</taxon>
    </lineage>
</organism>
<keyword evidence="1" id="KW-0812">Transmembrane</keyword>